<comment type="caution">
    <text evidence="2">The sequence shown here is derived from an EMBL/GenBank/DDBJ whole genome shotgun (WGS) entry which is preliminary data.</text>
</comment>
<accession>A0ABD3GVI6</accession>
<feature type="compositionally biased region" description="Basic and acidic residues" evidence="1">
    <location>
        <begin position="152"/>
        <end position="165"/>
    </location>
</feature>
<dbReference type="InterPro" id="IPR036691">
    <property type="entry name" value="Endo/exonu/phosph_ase_sf"/>
</dbReference>
<organism evidence="2 3">
    <name type="scientific">Riccia sorocarpa</name>
    <dbReference type="NCBI Taxonomy" id="122646"/>
    <lineage>
        <taxon>Eukaryota</taxon>
        <taxon>Viridiplantae</taxon>
        <taxon>Streptophyta</taxon>
        <taxon>Embryophyta</taxon>
        <taxon>Marchantiophyta</taxon>
        <taxon>Marchantiopsida</taxon>
        <taxon>Marchantiidae</taxon>
        <taxon>Marchantiales</taxon>
        <taxon>Ricciaceae</taxon>
        <taxon>Riccia</taxon>
    </lineage>
</organism>
<feature type="compositionally biased region" description="Basic and acidic residues" evidence="1">
    <location>
        <begin position="333"/>
        <end position="355"/>
    </location>
</feature>
<protein>
    <submittedName>
        <fullName evidence="2">Uncharacterized protein</fullName>
    </submittedName>
</protein>
<dbReference type="Proteomes" id="UP001633002">
    <property type="component" value="Unassembled WGS sequence"/>
</dbReference>
<feature type="region of interest" description="Disordered" evidence="1">
    <location>
        <begin position="145"/>
        <end position="188"/>
    </location>
</feature>
<feature type="region of interest" description="Disordered" evidence="1">
    <location>
        <begin position="84"/>
        <end position="107"/>
    </location>
</feature>
<feature type="compositionally biased region" description="Polar residues" evidence="1">
    <location>
        <begin position="96"/>
        <end position="107"/>
    </location>
</feature>
<dbReference type="EMBL" id="JBJQOH010000006">
    <property type="protein sequence ID" value="KAL3683267.1"/>
    <property type="molecule type" value="Genomic_DNA"/>
</dbReference>
<proteinExistence type="predicted"/>
<keyword evidence="3" id="KW-1185">Reference proteome</keyword>
<dbReference type="SUPFAM" id="SSF56219">
    <property type="entry name" value="DNase I-like"/>
    <property type="match status" value="1"/>
</dbReference>
<dbReference type="Gene3D" id="3.60.10.10">
    <property type="entry name" value="Endonuclease/exonuclease/phosphatase"/>
    <property type="match status" value="1"/>
</dbReference>
<name>A0ABD3GVI6_9MARC</name>
<feature type="region of interest" description="Disordered" evidence="1">
    <location>
        <begin position="333"/>
        <end position="375"/>
    </location>
</feature>
<evidence type="ECO:0000256" key="1">
    <source>
        <dbReference type="SAM" id="MobiDB-lite"/>
    </source>
</evidence>
<sequence length="596" mass="67395">MNSVVATDAVEVATSQNVKEKCHFVFAAVKSDNSVGGQNRVRKDKQIRSSLQQDKFTGPPALKKSRQMAENDLVLVASQIMRSAETGSQTREHQQYDNSSGQKNTKIINDSDPVTVLAGDLILRKNDSMQGIKLLNKATSKEQASPVGLAAEVKKTHGKPEEKRTNGMASNATQAAERKQSAWKNQQKTKSIIRGEVRIPRWEIRERRNKNWIVAINSPQCVESNIQRFKRQDGDLKADMYPETKLNVPLTEERIKEVADTFKILQETNPVLESKRKPKRFQIDTQQFVNRLDYLRNQSFILYTAEVGHPVRNCPKRAAMKLTAKQVEGEIEKVSDKKEKESELQEKTGGKEDQHTFQTVQQKKVVKSTKEDRVRKDAGDKNRFGALQNLNEDLMELQQQDEEEIHLLQSPTAVLEMNDETGETIITKEKKKREGDDAQQTEQEELRVGEEEAKFFLSQLVPLDRVIIDCTEEGKVGAALLILNNWQIIDRGAQGRGYAAWAKIKSEKGILGVASVHGPTDRSTRARVWKWMRQTWDPSNWLLAGDWNSVEREEDSVGVLPYKGIKNGGNGVSWRFNLIVGKLPGGEKDQDVLDNS</sequence>
<dbReference type="AlphaFoldDB" id="A0ABD3GVI6"/>
<reference evidence="2 3" key="1">
    <citation type="submission" date="2024-09" db="EMBL/GenBank/DDBJ databases">
        <title>Chromosome-scale assembly of Riccia sorocarpa.</title>
        <authorList>
            <person name="Paukszto L."/>
        </authorList>
    </citation>
    <scope>NUCLEOTIDE SEQUENCE [LARGE SCALE GENOMIC DNA]</scope>
    <source>
        <strain evidence="2">LP-2024</strain>
        <tissue evidence="2">Aerial parts of the thallus</tissue>
    </source>
</reference>
<gene>
    <name evidence="2" type="ORF">R1sor_001289</name>
</gene>
<evidence type="ECO:0000313" key="2">
    <source>
        <dbReference type="EMBL" id="KAL3683267.1"/>
    </source>
</evidence>
<evidence type="ECO:0000313" key="3">
    <source>
        <dbReference type="Proteomes" id="UP001633002"/>
    </source>
</evidence>